<proteinExistence type="predicted"/>
<dbReference type="Proteomes" id="UP001221142">
    <property type="component" value="Unassembled WGS sequence"/>
</dbReference>
<gene>
    <name evidence="1" type="ORF">FB45DRAFT_1010179</name>
</gene>
<reference evidence="1" key="1">
    <citation type="submission" date="2023-03" db="EMBL/GenBank/DDBJ databases">
        <title>Massive genome expansion in bonnet fungi (Mycena s.s.) driven by repeated elements and novel gene families across ecological guilds.</title>
        <authorList>
            <consortium name="Lawrence Berkeley National Laboratory"/>
            <person name="Harder C.B."/>
            <person name="Miyauchi S."/>
            <person name="Viragh M."/>
            <person name="Kuo A."/>
            <person name="Thoen E."/>
            <person name="Andreopoulos B."/>
            <person name="Lu D."/>
            <person name="Skrede I."/>
            <person name="Drula E."/>
            <person name="Henrissat B."/>
            <person name="Morin E."/>
            <person name="Kohler A."/>
            <person name="Barry K."/>
            <person name="LaButti K."/>
            <person name="Morin E."/>
            <person name="Salamov A."/>
            <person name="Lipzen A."/>
            <person name="Mereny Z."/>
            <person name="Hegedus B."/>
            <person name="Baldrian P."/>
            <person name="Stursova M."/>
            <person name="Weitz H."/>
            <person name="Taylor A."/>
            <person name="Grigoriev I.V."/>
            <person name="Nagy L.G."/>
            <person name="Martin F."/>
            <person name="Kauserud H."/>
        </authorList>
    </citation>
    <scope>NUCLEOTIDE SEQUENCE</scope>
    <source>
        <strain evidence="1">9284</strain>
    </source>
</reference>
<organism evidence="1 2">
    <name type="scientific">Roridomyces roridus</name>
    <dbReference type="NCBI Taxonomy" id="1738132"/>
    <lineage>
        <taxon>Eukaryota</taxon>
        <taxon>Fungi</taxon>
        <taxon>Dikarya</taxon>
        <taxon>Basidiomycota</taxon>
        <taxon>Agaricomycotina</taxon>
        <taxon>Agaricomycetes</taxon>
        <taxon>Agaricomycetidae</taxon>
        <taxon>Agaricales</taxon>
        <taxon>Marasmiineae</taxon>
        <taxon>Mycenaceae</taxon>
        <taxon>Roridomyces</taxon>
    </lineage>
</organism>
<dbReference type="AlphaFoldDB" id="A0AAD7B4T4"/>
<dbReference type="SUPFAM" id="SSF52047">
    <property type="entry name" value="RNI-like"/>
    <property type="match status" value="1"/>
</dbReference>
<evidence type="ECO:0008006" key="3">
    <source>
        <dbReference type="Google" id="ProtNLM"/>
    </source>
</evidence>
<name>A0AAD7B4T4_9AGAR</name>
<evidence type="ECO:0000313" key="2">
    <source>
        <dbReference type="Proteomes" id="UP001221142"/>
    </source>
</evidence>
<comment type="caution">
    <text evidence="1">The sequence shown here is derived from an EMBL/GenBank/DDBJ whole genome shotgun (WGS) entry which is preliminary data.</text>
</comment>
<evidence type="ECO:0000313" key="1">
    <source>
        <dbReference type="EMBL" id="KAJ7609960.1"/>
    </source>
</evidence>
<dbReference type="EMBL" id="JARKIF010000037">
    <property type="protein sequence ID" value="KAJ7609960.1"/>
    <property type="molecule type" value="Genomic_DNA"/>
</dbReference>
<accession>A0AAD7B4T4</accession>
<sequence length="530" mass="60422">MSSTCELRTEISLLDQELSVLDAQIALVRAKRVKAAELLQAMACYPVLSLPNEITSEFFTHYVNGDEGRSPLPLTWVCRGWRELTHSCCRLWTCFDSKFYAGCPWLWSTFDSRFHHVDQMSFWLHLSGGRPLDLILGRLSPPSKAQAQLANLNNYSTQFRTFESLSPSLNPFVSSLRGPFPVLEKLQLPFGYKPSTPSIFLDALRLRKVEILVDRNHNWRGVIPWGQLTTLHLSSESPISFLETVKWTPQLEELRLGLKQTLISPLPSPSTPPIVLPRLRTLSFENTFCCGILQHLTLPALEDFATDFEDWHTQLQHDDIGHLMHLFERSKCALRNLRLKLAYNSVNIFMELLLTVPLAFLRELIIRRIPHVERGSVERLLDCLTSRNPPLLPCLESIRLEGCDVRIRLPPLVRMLTARRAGIDGVAILQTFYLWFSHNDGDDESDDDEFHRTAREGVLEEPELEPALLELRRLREGGLRVEMHVDTKCFTGNVDTDLLALMAGEDLPACGLPFLLDPGFANQLTCEDQF</sequence>
<keyword evidence="2" id="KW-1185">Reference proteome</keyword>
<protein>
    <recommendedName>
        <fullName evidence="3">F-box domain-containing protein</fullName>
    </recommendedName>
</protein>